<protein>
    <submittedName>
        <fullName evidence="2">Uncharacterized protein</fullName>
    </submittedName>
</protein>
<reference evidence="2 3" key="1">
    <citation type="submission" date="2019-04" db="EMBL/GenBank/DDBJ databases">
        <title>An improved genome assembly and genetic linkage map for asparagus bean, Vigna unguiculata ssp. sesquipedialis.</title>
        <authorList>
            <person name="Xia Q."/>
            <person name="Zhang R."/>
            <person name="Dong Y."/>
        </authorList>
    </citation>
    <scope>NUCLEOTIDE SEQUENCE [LARGE SCALE GENOMIC DNA]</scope>
    <source>
        <tissue evidence="2">Leaf</tissue>
    </source>
</reference>
<keyword evidence="3" id="KW-1185">Reference proteome</keyword>
<gene>
    <name evidence="2" type="ORF">DEO72_LG3g379</name>
</gene>
<dbReference type="Proteomes" id="UP000501690">
    <property type="component" value="Linkage Group LG3"/>
</dbReference>
<feature type="compositionally biased region" description="Polar residues" evidence="1">
    <location>
        <begin position="99"/>
        <end position="108"/>
    </location>
</feature>
<proteinExistence type="predicted"/>
<evidence type="ECO:0000313" key="3">
    <source>
        <dbReference type="Proteomes" id="UP000501690"/>
    </source>
</evidence>
<evidence type="ECO:0000256" key="1">
    <source>
        <dbReference type="SAM" id="MobiDB-lite"/>
    </source>
</evidence>
<evidence type="ECO:0000313" key="2">
    <source>
        <dbReference type="EMBL" id="QCD85858.1"/>
    </source>
</evidence>
<dbReference type="EMBL" id="CP039347">
    <property type="protein sequence ID" value="QCD85858.1"/>
    <property type="molecule type" value="Genomic_DNA"/>
</dbReference>
<feature type="region of interest" description="Disordered" evidence="1">
    <location>
        <begin position="78"/>
        <end position="119"/>
    </location>
</feature>
<organism evidence="2 3">
    <name type="scientific">Vigna unguiculata</name>
    <name type="common">Cowpea</name>
    <dbReference type="NCBI Taxonomy" id="3917"/>
    <lineage>
        <taxon>Eukaryota</taxon>
        <taxon>Viridiplantae</taxon>
        <taxon>Streptophyta</taxon>
        <taxon>Embryophyta</taxon>
        <taxon>Tracheophyta</taxon>
        <taxon>Spermatophyta</taxon>
        <taxon>Magnoliopsida</taxon>
        <taxon>eudicotyledons</taxon>
        <taxon>Gunneridae</taxon>
        <taxon>Pentapetalae</taxon>
        <taxon>rosids</taxon>
        <taxon>fabids</taxon>
        <taxon>Fabales</taxon>
        <taxon>Fabaceae</taxon>
        <taxon>Papilionoideae</taxon>
        <taxon>50 kb inversion clade</taxon>
        <taxon>NPAAA clade</taxon>
        <taxon>indigoferoid/millettioid clade</taxon>
        <taxon>Phaseoleae</taxon>
        <taxon>Vigna</taxon>
    </lineage>
</organism>
<accession>A0A4D6LBC7</accession>
<sequence>MADSRTSHHSRIQPCRHHHLCHCESSRFTTKMNHATATTPHLSDATTAIDPFITALGANLHQFISHDSFTTATLPLANKGSEPPLMQLHREPPRVSQKPICSNETPWTSPKPWQRRMQL</sequence>
<dbReference type="AlphaFoldDB" id="A0A4D6LBC7"/>
<name>A0A4D6LBC7_VIGUN</name>